<sequence>MVFSYRRFLFTVLQLVFMIILTIFVGCHECGVACRPLLLHRELSRDYGLLLQSLPNGPAPPSGGSRIHT</sequence>
<accession>A0A151TUI5</accession>
<protein>
    <submittedName>
        <fullName evidence="1">Uncharacterized protein</fullName>
    </submittedName>
</protein>
<evidence type="ECO:0000313" key="1">
    <source>
        <dbReference type="EMBL" id="KYP70705.1"/>
    </source>
</evidence>
<dbReference type="AlphaFoldDB" id="A0A151TUI5"/>
<evidence type="ECO:0000313" key="2">
    <source>
        <dbReference type="Proteomes" id="UP000075243"/>
    </source>
</evidence>
<reference evidence="1 2" key="1">
    <citation type="journal article" date="2012" name="Nat. Biotechnol.">
        <title>Draft genome sequence of pigeonpea (Cajanus cajan), an orphan legume crop of resource-poor farmers.</title>
        <authorList>
            <person name="Varshney R.K."/>
            <person name="Chen W."/>
            <person name="Li Y."/>
            <person name="Bharti A.K."/>
            <person name="Saxena R.K."/>
            <person name="Schlueter J.A."/>
            <person name="Donoghue M.T."/>
            <person name="Azam S."/>
            <person name="Fan G."/>
            <person name="Whaley A.M."/>
            <person name="Farmer A.D."/>
            <person name="Sheridan J."/>
            <person name="Iwata A."/>
            <person name="Tuteja R."/>
            <person name="Penmetsa R.V."/>
            <person name="Wu W."/>
            <person name="Upadhyaya H.D."/>
            <person name="Yang S.P."/>
            <person name="Shah T."/>
            <person name="Saxena K.B."/>
            <person name="Michael T."/>
            <person name="McCombie W.R."/>
            <person name="Yang B."/>
            <person name="Zhang G."/>
            <person name="Yang H."/>
            <person name="Wang J."/>
            <person name="Spillane C."/>
            <person name="Cook D.R."/>
            <person name="May G.D."/>
            <person name="Xu X."/>
            <person name="Jackson S.A."/>
        </authorList>
    </citation>
    <scope>NUCLEOTIDE SEQUENCE [LARGE SCALE GENOMIC DNA]</scope>
    <source>
        <strain evidence="2">cv. Asha</strain>
    </source>
</reference>
<keyword evidence="2" id="KW-1185">Reference proteome</keyword>
<dbReference type="PROSITE" id="PS51257">
    <property type="entry name" value="PROKAR_LIPOPROTEIN"/>
    <property type="match status" value="1"/>
</dbReference>
<gene>
    <name evidence="1" type="ORF">KK1_009933</name>
</gene>
<dbReference type="OMA" id="IFVGCHE"/>
<organism evidence="1 2">
    <name type="scientific">Cajanus cajan</name>
    <name type="common">Pigeon pea</name>
    <name type="synonym">Cajanus indicus</name>
    <dbReference type="NCBI Taxonomy" id="3821"/>
    <lineage>
        <taxon>Eukaryota</taxon>
        <taxon>Viridiplantae</taxon>
        <taxon>Streptophyta</taxon>
        <taxon>Embryophyta</taxon>
        <taxon>Tracheophyta</taxon>
        <taxon>Spermatophyta</taxon>
        <taxon>Magnoliopsida</taxon>
        <taxon>eudicotyledons</taxon>
        <taxon>Gunneridae</taxon>
        <taxon>Pentapetalae</taxon>
        <taxon>rosids</taxon>
        <taxon>fabids</taxon>
        <taxon>Fabales</taxon>
        <taxon>Fabaceae</taxon>
        <taxon>Papilionoideae</taxon>
        <taxon>50 kb inversion clade</taxon>
        <taxon>NPAAA clade</taxon>
        <taxon>indigoferoid/millettioid clade</taxon>
        <taxon>Phaseoleae</taxon>
        <taxon>Cajanus</taxon>
    </lineage>
</organism>
<dbReference type="Proteomes" id="UP000075243">
    <property type="component" value="Chromosome 3"/>
</dbReference>
<dbReference type="EMBL" id="CM003605">
    <property type="protein sequence ID" value="KYP70705.1"/>
    <property type="molecule type" value="Genomic_DNA"/>
</dbReference>
<name>A0A151TUI5_CAJCA</name>
<dbReference type="Gramene" id="C.cajan_09660.t">
    <property type="protein sequence ID" value="C.cajan_09660.t.cds1"/>
    <property type="gene ID" value="C.cajan_09660"/>
</dbReference>
<proteinExistence type="predicted"/>